<reference evidence="1" key="1">
    <citation type="submission" date="2020-04" db="EMBL/GenBank/DDBJ databases">
        <authorList>
            <person name="Chiriac C."/>
            <person name="Salcher M."/>
            <person name="Ghai R."/>
            <person name="Kavagutti S V."/>
        </authorList>
    </citation>
    <scope>NUCLEOTIDE SEQUENCE</scope>
</reference>
<protein>
    <submittedName>
        <fullName evidence="1">Uncharacterized protein</fullName>
    </submittedName>
</protein>
<sequence>MKPLTKAEAAKAVAALRRAGWVITKDAKAGTHMGLNKFTARRGSAIVWAWGLKNIPREIARQGEA</sequence>
<organism evidence="1">
    <name type="scientific">uncultured Caudovirales phage</name>
    <dbReference type="NCBI Taxonomy" id="2100421"/>
    <lineage>
        <taxon>Viruses</taxon>
        <taxon>Duplodnaviria</taxon>
        <taxon>Heunggongvirae</taxon>
        <taxon>Uroviricota</taxon>
        <taxon>Caudoviricetes</taxon>
        <taxon>Peduoviridae</taxon>
        <taxon>Maltschvirus</taxon>
        <taxon>Maltschvirus maltsch</taxon>
    </lineage>
</organism>
<name>A0A6J5LB19_9CAUD</name>
<proteinExistence type="predicted"/>
<gene>
    <name evidence="1" type="ORF">UFOVP119_60</name>
</gene>
<accession>A0A6J5LB19</accession>
<evidence type="ECO:0000313" key="1">
    <source>
        <dbReference type="EMBL" id="CAB4130436.1"/>
    </source>
</evidence>
<dbReference type="EMBL" id="LR796238">
    <property type="protein sequence ID" value="CAB4130436.1"/>
    <property type="molecule type" value="Genomic_DNA"/>
</dbReference>